<reference evidence="8 9" key="1">
    <citation type="journal article" date="2017" name="Curr. Biol.">
        <title>Genome architecture and evolution of a unichromosomal asexual nematode.</title>
        <authorList>
            <person name="Fradin H."/>
            <person name="Zegar C."/>
            <person name="Gutwein M."/>
            <person name="Lucas J."/>
            <person name="Kovtun M."/>
            <person name="Corcoran D."/>
            <person name="Baugh L.R."/>
            <person name="Kiontke K."/>
            <person name="Gunsalus K."/>
            <person name="Fitch D.H."/>
            <person name="Piano F."/>
        </authorList>
    </citation>
    <scope>NUCLEOTIDE SEQUENCE [LARGE SCALE GENOMIC DNA]</scope>
    <source>
        <strain evidence="8">PF1309</strain>
    </source>
</reference>
<dbReference type="SMART" id="SM00133">
    <property type="entry name" value="S_TK_X"/>
    <property type="match status" value="1"/>
</dbReference>
<evidence type="ECO:0000256" key="1">
    <source>
        <dbReference type="ARBA" id="ARBA00022527"/>
    </source>
</evidence>
<accession>A0A2A2L4Z4</accession>
<dbReference type="PROSITE" id="PS50011">
    <property type="entry name" value="PROTEIN_KINASE_DOM"/>
    <property type="match status" value="1"/>
</dbReference>
<evidence type="ECO:0000259" key="6">
    <source>
        <dbReference type="PROSITE" id="PS50011"/>
    </source>
</evidence>
<comment type="caution">
    <text evidence="8">The sequence shown here is derived from an EMBL/GenBank/DDBJ whole genome shotgun (WGS) entry which is preliminary data.</text>
</comment>
<gene>
    <name evidence="8" type="ORF">WR25_14556</name>
</gene>
<name>A0A2A2L4Z4_9BILA</name>
<dbReference type="GO" id="GO:0005524">
    <property type="term" value="F:ATP binding"/>
    <property type="evidence" value="ECO:0007669"/>
    <property type="project" value="UniProtKB-KW"/>
</dbReference>
<dbReference type="PANTHER" id="PTHR24351">
    <property type="entry name" value="RIBOSOMAL PROTEIN S6 KINASE"/>
    <property type="match status" value="1"/>
</dbReference>
<keyword evidence="1" id="KW-0723">Serine/threonine-protein kinase</keyword>
<evidence type="ECO:0000256" key="3">
    <source>
        <dbReference type="ARBA" id="ARBA00022741"/>
    </source>
</evidence>
<dbReference type="EMBL" id="LIAE01007195">
    <property type="protein sequence ID" value="PAV81198.1"/>
    <property type="molecule type" value="Genomic_DNA"/>
</dbReference>
<evidence type="ECO:0008006" key="10">
    <source>
        <dbReference type="Google" id="ProtNLM"/>
    </source>
</evidence>
<evidence type="ECO:0000259" key="7">
    <source>
        <dbReference type="PROSITE" id="PS51285"/>
    </source>
</evidence>
<sequence>MQNGMTTTTFCGTPEYLAPEIVMKKPYDRAVDWWCLGSVMYEMLFGLPPFYSKDHTDMYDRIVNQPLRIKHGISAAAADILTGLLQKDRTKRLGAKNDIKDISDHPFFMPIDWHRLKQREIKAPFVPKIKNSTDVSNISKEFVEIQINEASLAPPVNIPASHRDQDFVNFTYVDKHDIKMGER</sequence>
<evidence type="ECO:0000313" key="9">
    <source>
        <dbReference type="Proteomes" id="UP000218231"/>
    </source>
</evidence>
<dbReference type="GO" id="GO:0004674">
    <property type="term" value="F:protein serine/threonine kinase activity"/>
    <property type="evidence" value="ECO:0007669"/>
    <property type="project" value="UniProtKB-KW"/>
</dbReference>
<dbReference type="SUPFAM" id="SSF56112">
    <property type="entry name" value="Protein kinase-like (PK-like)"/>
    <property type="match status" value="1"/>
</dbReference>
<protein>
    <recommendedName>
        <fullName evidence="10">Protein kinase domain-containing protein</fullName>
    </recommendedName>
</protein>
<dbReference type="OrthoDB" id="63267at2759"/>
<evidence type="ECO:0000256" key="2">
    <source>
        <dbReference type="ARBA" id="ARBA00022679"/>
    </source>
</evidence>
<dbReference type="AlphaFoldDB" id="A0A2A2L4Z4"/>
<evidence type="ECO:0000313" key="8">
    <source>
        <dbReference type="EMBL" id="PAV81198.1"/>
    </source>
</evidence>
<dbReference type="Proteomes" id="UP000218231">
    <property type="component" value="Unassembled WGS sequence"/>
</dbReference>
<keyword evidence="4" id="KW-0418">Kinase</keyword>
<keyword evidence="9" id="KW-1185">Reference proteome</keyword>
<dbReference type="Gene3D" id="1.10.510.10">
    <property type="entry name" value="Transferase(Phosphotransferase) domain 1"/>
    <property type="match status" value="1"/>
</dbReference>
<keyword evidence="3" id="KW-0547">Nucleotide-binding</keyword>
<feature type="domain" description="Protein kinase" evidence="6">
    <location>
        <begin position="1"/>
        <end position="108"/>
    </location>
</feature>
<dbReference type="InterPro" id="IPR011009">
    <property type="entry name" value="Kinase-like_dom_sf"/>
</dbReference>
<feature type="domain" description="AGC-kinase C-terminal" evidence="7">
    <location>
        <begin position="109"/>
        <end position="182"/>
    </location>
</feature>
<organism evidence="8 9">
    <name type="scientific">Diploscapter pachys</name>
    <dbReference type="NCBI Taxonomy" id="2018661"/>
    <lineage>
        <taxon>Eukaryota</taxon>
        <taxon>Metazoa</taxon>
        <taxon>Ecdysozoa</taxon>
        <taxon>Nematoda</taxon>
        <taxon>Chromadorea</taxon>
        <taxon>Rhabditida</taxon>
        <taxon>Rhabditina</taxon>
        <taxon>Rhabditomorpha</taxon>
        <taxon>Rhabditoidea</taxon>
        <taxon>Rhabditidae</taxon>
        <taxon>Diploscapter</taxon>
    </lineage>
</organism>
<dbReference type="PROSITE" id="PS51285">
    <property type="entry name" value="AGC_KINASE_CTER"/>
    <property type="match status" value="1"/>
</dbReference>
<proteinExistence type="predicted"/>
<dbReference type="SMART" id="SM00220">
    <property type="entry name" value="S_TKc"/>
    <property type="match status" value="1"/>
</dbReference>
<dbReference type="STRING" id="2018661.A0A2A2L4Z4"/>
<dbReference type="Pfam" id="PF00069">
    <property type="entry name" value="Pkinase"/>
    <property type="match status" value="1"/>
</dbReference>
<dbReference type="Gene3D" id="3.30.200.20">
    <property type="entry name" value="Phosphorylase Kinase, domain 1"/>
    <property type="match status" value="1"/>
</dbReference>
<keyword evidence="5" id="KW-0067">ATP-binding</keyword>
<dbReference type="InterPro" id="IPR000719">
    <property type="entry name" value="Prot_kinase_dom"/>
</dbReference>
<evidence type="ECO:0000256" key="5">
    <source>
        <dbReference type="ARBA" id="ARBA00022840"/>
    </source>
</evidence>
<keyword evidence="2" id="KW-0808">Transferase</keyword>
<evidence type="ECO:0000256" key="4">
    <source>
        <dbReference type="ARBA" id="ARBA00022777"/>
    </source>
</evidence>
<dbReference type="InterPro" id="IPR000961">
    <property type="entry name" value="AGC-kinase_C"/>
</dbReference>